<evidence type="ECO:0000313" key="2">
    <source>
        <dbReference type="EMBL" id="MVU83940.1"/>
    </source>
</evidence>
<evidence type="ECO:0000256" key="1">
    <source>
        <dbReference type="SAM" id="Phobius"/>
    </source>
</evidence>
<organism evidence="2 3">
    <name type="scientific">Nocardia terrae</name>
    <dbReference type="NCBI Taxonomy" id="2675851"/>
    <lineage>
        <taxon>Bacteria</taxon>
        <taxon>Bacillati</taxon>
        <taxon>Actinomycetota</taxon>
        <taxon>Actinomycetes</taxon>
        <taxon>Mycobacteriales</taxon>
        <taxon>Nocardiaceae</taxon>
        <taxon>Nocardia</taxon>
    </lineage>
</organism>
<protein>
    <submittedName>
        <fullName evidence="2">Uncharacterized protein</fullName>
    </submittedName>
</protein>
<gene>
    <name evidence="2" type="ORF">GPX89_42770</name>
</gene>
<feature type="transmembrane region" description="Helical" evidence="1">
    <location>
        <begin position="255"/>
        <end position="273"/>
    </location>
</feature>
<feature type="transmembrane region" description="Helical" evidence="1">
    <location>
        <begin position="389"/>
        <end position="406"/>
    </location>
</feature>
<reference evidence="2 3" key="1">
    <citation type="submission" date="2019-12" db="EMBL/GenBank/DDBJ databases">
        <title>Nocardia sp. nov. ET3-3 isolated from soil.</title>
        <authorList>
            <person name="Kanchanasin P."/>
            <person name="Tanasupawat S."/>
            <person name="Yuki M."/>
            <person name="Kudo T."/>
        </authorList>
    </citation>
    <scope>NUCLEOTIDE SEQUENCE [LARGE SCALE GENOMIC DNA]</scope>
    <source>
        <strain evidence="2 3">ET3-3</strain>
    </source>
</reference>
<feature type="transmembrane region" description="Helical" evidence="1">
    <location>
        <begin position="196"/>
        <end position="216"/>
    </location>
</feature>
<dbReference type="Proteomes" id="UP000466794">
    <property type="component" value="Unassembled WGS sequence"/>
</dbReference>
<proteinExistence type="predicted"/>
<comment type="caution">
    <text evidence="2">The sequence shown here is derived from an EMBL/GenBank/DDBJ whole genome shotgun (WGS) entry which is preliminary data.</text>
</comment>
<feature type="transmembrane region" description="Helical" evidence="1">
    <location>
        <begin position="129"/>
        <end position="145"/>
    </location>
</feature>
<feature type="transmembrane region" description="Helical" evidence="1">
    <location>
        <begin position="300"/>
        <end position="319"/>
    </location>
</feature>
<keyword evidence="1" id="KW-0812">Transmembrane</keyword>
<keyword evidence="1" id="KW-0472">Membrane</keyword>
<dbReference type="EMBL" id="WRPP01000016">
    <property type="protein sequence ID" value="MVU83940.1"/>
    <property type="molecule type" value="Genomic_DNA"/>
</dbReference>
<feature type="transmembrane region" description="Helical" evidence="1">
    <location>
        <begin position="165"/>
        <end position="184"/>
    </location>
</feature>
<name>A0A7K1VBB7_9NOCA</name>
<feature type="transmembrane region" description="Helical" evidence="1">
    <location>
        <begin position="48"/>
        <end position="66"/>
    </location>
</feature>
<feature type="transmembrane region" description="Helical" evidence="1">
    <location>
        <begin position="350"/>
        <end position="369"/>
    </location>
</feature>
<accession>A0A7K1VBB7</accession>
<feature type="transmembrane region" description="Helical" evidence="1">
    <location>
        <begin position="7"/>
        <end position="28"/>
    </location>
</feature>
<feature type="transmembrane region" description="Helical" evidence="1">
    <location>
        <begin position="104"/>
        <end position="122"/>
    </location>
</feature>
<evidence type="ECO:0000313" key="3">
    <source>
        <dbReference type="Proteomes" id="UP000466794"/>
    </source>
</evidence>
<feature type="transmembrane region" description="Helical" evidence="1">
    <location>
        <begin position="73"/>
        <end position="92"/>
    </location>
</feature>
<feature type="transmembrane region" description="Helical" evidence="1">
    <location>
        <begin position="228"/>
        <end position="248"/>
    </location>
</feature>
<keyword evidence="1" id="KW-1133">Transmembrane helix</keyword>
<sequence length="415" mass="41357">MQRYRAALDTAGGCAAAAVAGLALIVPVDSGCGGGPSALQVELLSITVPRATAAGAIVAVLAAVCVSMFGSRAAWGTATVAALVLATDHLLVTSTSTSLATANFIDSLSAGVLLGAAGAAALENRPSAIGYVLGALTGLAVGDHVETFAAEYGGRSLLERAFLDLPPTWLTGATVVLLAGCFLTRHRRVVNYPTTLELPFGPVLAAAVVITTITVVPERLASSTGSPVAIAVSVLVTVAVSMLAALLLPGRDGTLTLLAVALAGTGSAIALAAQAHWKIAPMLLAIVAGLAAGLLRPAPLAAGTAILAVAVFALLGPVAPRDDSWITLVGSCAIAAVSGYCFGSAPTRSAAGTVLPLGILLLPSAVLTLEYHSCTTASTHTVADDHRPALTALAVVVGCLLAIVALRRWRPEPAA</sequence>
<keyword evidence="3" id="KW-1185">Reference proteome</keyword>
<dbReference type="AlphaFoldDB" id="A0A7K1VBB7"/>
<dbReference type="RefSeq" id="WP_157393521.1">
    <property type="nucleotide sequence ID" value="NZ_WRPP01000016.1"/>
</dbReference>
<feature type="transmembrane region" description="Helical" evidence="1">
    <location>
        <begin position="325"/>
        <end position="343"/>
    </location>
</feature>